<comment type="caution">
    <text evidence="1">The sequence shown here is derived from an EMBL/GenBank/DDBJ whole genome shotgun (WGS) entry which is preliminary data.</text>
</comment>
<reference evidence="1 2" key="2">
    <citation type="journal article" date="2022" name="Mol. Ecol. Resour.">
        <title>The genomes of chicory, endive, great burdock and yacon provide insights into Asteraceae paleo-polyploidization history and plant inulin production.</title>
        <authorList>
            <person name="Fan W."/>
            <person name="Wang S."/>
            <person name="Wang H."/>
            <person name="Wang A."/>
            <person name="Jiang F."/>
            <person name="Liu H."/>
            <person name="Zhao H."/>
            <person name="Xu D."/>
            <person name="Zhang Y."/>
        </authorList>
    </citation>
    <scope>NUCLEOTIDE SEQUENCE [LARGE SCALE GENOMIC DNA]</scope>
    <source>
        <strain evidence="2">cv. Punajuju</strain>
        <tissue evidence="1">Leaves</tissue>
    </source>
</reference>
<organism evidence="1 2">
    <name type="scientific">Cichorium intybus</name>
    <name type="common">Chicory</name>
    <dbReference type="NCBI Taxonomy" id="13427"/>
    <lineage>
        <taxon>Eukaryota</taxon>
        <taxon>Viridiplantae</taxon>
        <taxon>Streptophyta</taxon>
        <taxon>Embryophyta</taxon>
        <taxon>Tracheophyta</taxon>
        <taxon>Spermatophyta</taxon>
        <taxon>Magnoliopsida</taxon>
        <taxon>eudicotyledons</taxon>
        <taxon>Gunneridae</taxon>
        <taxon>Pentapetalae</taxon>
        <taxon>asterids</taxon>
        <taxon>campanulids</taxon>
        <taxon>Asterales</taxon>
        <taxon>Asteraceae</taxon>
        <taxon>Cichorioideae</taxon>
        <taxon>Cichorieae</taxon>
        <taxon>Cichoriinae</taxon>
        <taxon>Cichorium</taxon>
    </lineage>
</organism>
<gene>
    <name evidence="1" type="ORF">L2E82_16309</name>
</gene>
<dbReference type="Proteomes" id="UP001055811">
    <property type="component" value="Linkage Group LG03"/>
</dbReference>
<reference evidence="2" key="1">
    <citation type="journal article" date="2022" name="Mol. Ecol. Resour.">
        <title>The genomes of chicory, endive, great burdock and yacon provide insights into Asteraceae palaeo-polyploidization history and plant inulin production.</title>
        <authorList>
            <person name="Fan W."/>
            <person name="Wang S."/>
            <person name="Wang H."/>
            <person name="Wang A."/>
            <person name="Jiang F."/>
            <person name="Liu H."/>
            <person name="Zhao H."/>
            <person name="Xu D."/>
            <person name="Zhang Y."/>
        </authorList>
    </citation>
    <scope>NUCLEOTIDE SEQUENCE [LARGE SCALE GENOMIC DNA]</scope>
    <source>
        <strain evidence="2">cv. Punajuju</strain>
    </source>
</reference>
<keyword evidence="2" id="KW-1185">Reference proteome</keyword>
<name>A0ACB9F6D6_CICIN</name>
<proteinExistence type="predicted"/>
<sequence>MSLYITVHFDLGFSKRPWVIEHRPIDKNQAQGDAVKEKKTTAIAARRSPPIAARPSPSIAALYRLGYIVKEKTTAMDKSRLEAGLCRRICFSSTVYVAGVQNVADRLEAGLV</sequence>
<protein>
    <submittedName>
        <fullName evidence="1">Uncharacterized protein</fullName>
    </submittedName>
</protein>
<accession>A0ACB9F6D6</accession>
<evidence type="ECO:0000313" key="2">
    <source>
        <dbReference type="Proteomes" id="UP001055811"/>
    </source>
</evidence>
<evidence type="ECO:0000313" key="1">
    <source>
        <dbReference type="EMBL" id="KAI3766256.1"/>
    </source>
</evidence>
<dbReference type="EMBL" id="CM042011">
    <property type="protein sequence ID" value="KAI3766256.1"/>
    <property type="molecule type" value="Genomic_DNA"/>
</dbReference>